<evidence type="ECO:0000313" key="2">
    <source>
        <dbReference type="Proteomes" id="UP000637299"/>
    </source>
</evidence>
<dbReference type="InterPro" id="IPR045944">
    <property type="entry name" value="DUF6364"/>
</dbReference>
<protein>
    <recommendedName>
        <fullName evidence="3">Antitoxin</fullName>
    </recommendedName>
</protein>
<reference evidence="1 2" key="1">
    <citation type="submission" date="2020-09" db="EMBL/GenBank/DDBJ databases">
        <title>Genome seq and assembly of Chryseobacterium sp.</title>
        <authorList>
            <person name="Chhetri G."/>
        </authorList>
    </citation>
    <scope>NUCLEOTIDE SEQUENCE [LARGE SCALE GENOMIC DNA]</scope>
    <source>
        <strain evidence="1 2">GCR10</strain>
    </source>
</reference>
<gene>
    <name evidence="1" type="ORF">IC610_03905</name>
</gene>
<dbReference type="EMBL" id="JACYFS010000001">
    <property type="protein sequence ID" value="MBD8081567.1"/>
    <property type="molecule type" value="Genomic_DNA"/>
</dbReference>
<keyword evidence="2" id="KW-1185">Reference proteome</keyword>
<sequence>MTTKLTLTIEKSVIEKAKKYAKGTQRSLSEMVQKYLESLVMEKTDEEEMSPIVRKLAGSLKFPKEVSDEDLDNYRREYLEKKHLL</sequence>
<dbReference type="RefSeq" id="WP_056079874.1">
    <property type="nucleotide sequence ID" value="NZ_JACYFS010000001.1"/>
</dbReference>
<dbReference type="Proteomes" id="UP000637299">
    <property type="component" value="Unassembled WGS sequence"/>
</dbReference>
<evidence type="ECO:0008006" key="3">
    <source>
        <dbReference type="Google" id="ProtNLM"/>
    </source>
</evidence>
<comment type="caution">
    <text evidence="1">The sequence shown here is derived from an EMBL/GenBank/DDBJ whole genome shotgun (WGS) entry which is preliminary data.</text>
</comment>
<name>A0ABR8Z8K0_9FLAO</name>
<accession>A0ABR8Z8K0</accession>
<evidence type="ECO:0000313" key="1">
    <source>
        <dbReference type="EMBL" id="MBD8081567.1"/>
    </source>
</evidence>
<dbReference type="Pfam" id="PF19891">
    <property type="entry name" value="DUF6364"/>
    <property type="match status" value="1"/>
</dbReference>
<organism evidence="1 2">
    <name type="scientific">Chryseobacterium caseinilyticum</name>
    <dbReference type="NCBI Taxonomy" id="2771428"/>
    <lineage>
        <taxon>Bacteria</taxon>
        <taxon>Pseudomonadati</taxon>
        <taxon>Bacteroidota</taxon>
        <taxon>Flavobacteriia</taxon>
        <taxon>Flavobacteriales</taxon>
        <taxon>Weeksellaceae</taxon>
        <taxon>Chryseobacterium group</taxon>
        <taxon>Chryseobacterium</taxon>
    </lineage>
</organism>
<proteinExistence type="predicted"/>